<gene>
    <name evidence="1" type="ORF">GCM10011503_30760</name>
</gene>
<sequence length="257" mass="28126">MAATLMVGAKAHAHVSYLLPTVFNTSEGSYVTLVSSFTDNFPNAEIAVISRDYHVVRPDGTRGEIDAVTEFRQLVLLESSLEEEGTYRFTTGLRLGRESKYAEVDGELVPLHVEDGAVEIPDNATRVVTGQTATVSDVYVTKGAPTWAAVEQSSGPLALTPNLHPNEIYLGDALTFDVTFEGQPLAGQEMEITRQGGEYEDPKYVQLPKTDAAGKLRLELDEPGLYLLMTRHRADAPEGAETDIRSYTTSITFEVLR</sequence>
<dbReference type="Proteomes" id="UP000628854">
    <property type="component" value="Unassembled WGS sequence"/>
</dbReference>
<organism evidence="1 2">
    <name type="scientific">Henriciella pelagia</name>
    <dbReference type="NCBI Taxonomy" id="1977912"/>
    <lineage>
        <taxon>Bacteria</taxon>
        <taxon>Pseudomonadati</taxon>
        <taxon>Pseudomonadota</taxon>
        <taxon>Alphaproteobacteria</taxon>
        <taxon>Hyphomonadales</taxon>
        <taxon>Hyphomonadaceae</taxon>
        <taxon>Henriciella</taxon>
    </lineage>
</organism>
<name>A0ABQ1K0G8_9PROT</name>
<protein>
    <submittedName>
        <fullName evidence="1">Nickel transporter</fullName>
    </submittedName>
</protein>
<evidence type="ECO:0000313" key="1">
    <source>
        <dbReference type="EMBL" id="GGB79870.1"/>
    </source>
</evidence>
<reference evidence="2" key="1">
    <citation type="journal article" date="2019" name="Int. J. Syst. Evol. Microbiol.">
        <title>The Global Catalogue of Microorganisms (GCM) 10K type strain sequencing project: providing services to taxonomists for standard genome sequencing and annotation.</title>
        <authorList>
            <consortium name="The Broad Institute Genomics Platform"/>
            <consortium name="The Broad Institute Genome Sequencing Center for Infectious Disease"/>
            <person name="Wu L."/>
            <person name="Ma J."/>
        </authorList>
    </citation>
    <scope>NUCLEOTIDE SEQUENCE [LARGE SCALE GENOMIC DNA]</scope>
    <source>
        <strain evidence="2">CGMCC 1.15928</strain>
    </source>
</reference>
<accession>A0ABQ1K0G8</accession>
<dbReference type="RefSeq" id="WP_158084645.1">
    <property type="nucleotide sequence ID" value="NZ_BMKF01000003.1"/>
</dbReference>
<evidence type="ECO:0000313" key="2">
    <source>
        <dbReference type="Proteomes" id="UP000628854"/>
    </source>
</evidence>
<dbReference type="InterPro" id="IPR019613">
    <property type="entry name" value="DUF4198"/>
</dbReference>
<dbReference type="EMBL" id="BMKF01000003">
    <property type="protein sequence ID" value="GGB79870.1"/>
    <property type="molecule type" value="Genomic_DNA"/>
</dbReference>
<comment type="caution">
    <text evidence="1">The sequence shown here is derived from an EMBL/GenBank/DDBJ whole genome shotgun (WGS) entry which is preliminary data.</text>
</comment>
<keyword evidence="2" id="KW-1185">Reference proteome</keyword>
<dbReference type="Pfam" id="PF10670">
    <property type="entry name" value="DUF4198"/>
    <property type="match status" value="1"/>
</dbReference>
<proteinExistence type="predicted"/>